<accession>A0ABX0ZCQ4</accession>
<feature type="transmembrane region" description="Helical" evidence="1">
    <location>
        <begin position="55"/>
        <end position="76"/>
    </location>
</feature>
<sequence length="158" mass="16478">MSIRLAALAGATFTSGLMAGLFFAYACSVMPGLAATDARTLVGTMQSINRKILNGWFLAAFLGAPVLTALAVALHLGDGPVLAWSVAALLAHLVMFGVTMRINVPLNNQLDAAGPVDRIGDLAAVRERFEGRWVRWNLVRTAASVAAFGALVGAVLAD</sequence>
<dbReference type="PROSITE" id="PS51257">
    <property type="entry name" value="PROKAR_LIPOPROTEIN"/>
    <property type="match status" value="1"/>
</dbReference>
<reference evidence="2 3" key="1">
    <citation type="submission" date="2020-03" db="EMBL/GenBank/DDBJ databases">
        <title>WGS of actinomycetes isolated from Thailand.</title>
        <authorList>
            <person name="Thawai C."/>
        </authorList>
    </citation>
    <scope>NUCLEOTIDE SEQUENCE [LARGE SCALE GENOMIC DNA]</scope>
    <source>
        <strain evidence="2 3">HSS6-12</strain>
    </source>
</reference>
<proteinExistence type="predicted"/>
<keyword evidence="3" id="KW-1185">Reference proteome</keyword>
<dbReference type="Proteomes" id="UP000783871">
    <property type="component" value="Unassembled WGS sequence"/>
</dbReference>
<name>A0ABX0ZCQ4_9ACTN</name>
<comment type="caution">
    <text evidence="2">The sequence shown here is derived from an EMBL/GenBank/DDBJ whole genome shotgun (WGS) entry which is preliminary data.</text>
</comment>
<protein>
    <submittedName>
        <fullName evidence="2">DUF1772 domain-containing protein</fullName>
    </submittedName>
</protein>
<dbReference type="Pfam" id="PF08592">
    <property type="entry name" value="Anthrone_oxy"/>
    <property type="match status" value="1"/>
</dbReference>
<organism evidence="2 3">
    <name type="scientific">Micromonospora thermarum</name>
    <dbReference type="NCBI Taxonomy" id="2720024"/>
    <lineage>
        <taxon>Bacteria</taxon>
        <taxon>Bacillati</taxon>
        <taxon>Actinomycetota</taxon>
        <taxon>Actinomycetes</taxon>
        <taxon>Micromonosporales</taxon>
        <taxon>Micromonosporaceae</taxon>
        <taxon>Micromonospora</taxon>
    </lineage>
</organism>
<gene>
    <name evidence="2" type="ORF">HCJ94_23320</name>
</gene>
<keyword evidence="1" id="KW-0812">Transmembrane</keyword>
<dbReference type="EMBL" id="JAATEO010000029">
    <property type="protein sequence ID" value="NJP34833.1"/>
    <property type="molecule type" value="Genomic_DNA"/>
</dbReference>
<feature type="transmembrane region" description="Helical" evidence="1">
    <location>
        <begin position="138"/>
        <end position="157"/>
    </location>
</feature>
<keyword evidence="1" id="KW-1133">Transmembrane helix</keyword>
<feature type="transmembrane region" description="Helical" evidence="1">
    <location>
        <begin position="82"/>
        <end position="100"/>
    </location>
</feature>
<evidence type="ECO:0000313" key="2">
    <source>
        <dbReference type="EMBL" id="NJP34833.1"/>
    </source>
</evidence>
<feature type="transmembrane region" description="Helical" evidence="1">
    <location>
        <begin position="6"/>
        <end position="34"/>
    </location>
</feature>
<evidence type="ECO:0000256" key="1">
    <source>
        <dbReference type="SAM" id="Phobius"/>
    </source>
</evidence>
<dbReference type="RefSeq" id="WP_168003182.1">
    <property type="nucleotide sequence ID" value="NZ_JAATEO010000029.1"/>
</dbReference>
<keyword evidence="1" id="KW-0472">Membrane</keyword>
<dbReference type="InterPro" id="IPR013901">
    <property type="entry name" value="Anthrone_oxy"/>
</dbReference>
<evidence type="ECO:0000313" key="3">
    <source>
        <dbReference type="Proteomes" id="UP000783871"/>
    </source>
</evidence>